<proteinExistence type="predicted"/>
<protein>
    <recommendedName>
        <fullName evidence="3">Type IX secretion system PorP/SprF family membrane protein</fullName>
    </recommendedName>
</protein>
<dbReference type="AlphaFoldDB" id="A0A419VVN5"/>
<dbReference type="OrthoDB" id="9758448at2"/>
<evidence type="ECO:0000313" key="1">
    <source>
        <dbReference type="EMBL" id="RKD86193.1"/>
    </source>
</evidence>
<reference evidence="1 2" key="1">
    <citation type="submission" date="2018-09" db="EMBL/GenBank/DDBJ databases">
        <title>Genomic Encyclopedia of Archaeal and Bacterial Type Strains, Phase II (KMG-II): from individual species to whole genera.</title>
        <authorList>
            <person name="Goeker M."/>
        </authorList>
    </citation>
    <scope>NUCLEOTIDE SEQUENCE [LARGE SCALE GENOMIC DNA]</scope>
    <source>
        <strain evidence="1 2">DSM 27148</strain>
    </source>
</reference>
<comment type="caution">
    <text evidence="1">The sequence shown here is derived from an EMBL/GenBank/DDBJ whole genome shotgun (WGS) entry which is preliminary data.</text>
</comment>
<evidence type="ECO:0000313" key="2">
    <source>
        <dbReference type="Proteomes" id="UP000283387"/>
    </source>
</evidence>
<organism evidence="1 2">
    <name type="scientific">Mangrovibacterium diazotrophicum</name>
    <dbReference type="NCBI Taxonomy" id="1261403"/>
    <lineage>
        <taxon>Bacteria</taxon>
        <taxon>Pseudomonadati</taxon>
        <taxon>Bacteroidota</taxon>
        <taxon>Bacteroidia</taxon>
        <taxon>Marinilabiliales</taxon>
        <taxon>Prolixibacteraceae</taxon>
        <taxon>Mangrovibacterium</taxon>
    </lineage>
</organism>
<accession>A0A419VVN5</accession>
<sequence>MGGGGASLPEVDALQLNPASVSSSGFTAGISYANRFLLKELVAGDAQLIVPIAGSSVFAQFGQFGNRAFRENHVGIGLARKFGNHFSGGVQFHYFQLLMAENGRKPGLSTFSLGLNFTNADYGFGLSVFNPISQKMTSSDFTREYPFVGRLGAHKAFGDHFLVVSQLTYEDVRKITAHIGLQIFVLDRFCIRAGVQSSSPSWSMGLGFLFAKVQTDLAFSYHEYLGFSPSVSLYLKQR</sequence>
<name>A0A419VVN5_9BACT</name>
<dbReference type="Proteomes" id="UP000283387">
    <property type="component" value="Unassembled WGS sequence"/>
</dbReference>
<gene>
    <name evidence="1" type="ORF">BC643_4510</name>
</gene>
<dbReference type="RefSeq" id="WP_120275565.1">
    <property type="nucleotide sequence ID" value="NZ_RAPN01000005.1"/>
</dbReference>
<dbReference type="EMBL" id="RAPN01000005">
    <property type="protein sequence ID" value="RKD86193.1"/>
    <property type="molecule type" value="Genomic_DNA"/>
</dbReference>
<keyword evidence="2" id="KW-1185">Reference proteome</keyword>
<evidence type="ECO:0008006" key="3">
    <source>
        <dbReference type="Google" id="ProtNLM"/>
    </source>
</evidence>